<comment type="caution">
    <text evidence="2">The sequence shown here is derived from an EMBL/GenBank/DDBJ whole genome shotgun (WGS) entry which is preliminary data.</text>
</comment>
<reference evidence="2 3" key="1">
    <citation type="submission" date="2015-01" db="EMBL/GenBank/DDBJ databases">
        <title>Genome sequencing of Jeotgalibacillus soli.</title>
        <authorList>
            <person name="Goh K.M."/>
            <person name="Chan K.-G."/>
            <person name="Yaakop A.S."/>
            <person name="Ee R."/>
            <person name="Gan H.M."/>
            <person name="Chan C.S."/>
        </authorList>
    </citation>
    <scope>NUCLEOTIDE SEQUENCE [LARGE SCALE GENOMIC DNA]</scope>
    <source>
        <strain evidence="2 3">P9</strain>
    </source>
</reference>
<sequence length="39" mass="4572">MIGTEGARLLRTEAGSERLQRKSTHTFNKAINEKKRKEW</sequence>
<feature type="region of interest" description="Disordered" evidence="1">
    <location>
        <begin position="1"/>
        <end position="39"/>
    </location>
</feature>
<evidence type="ECO:0000256" key="1">
    <source>
        <dbReference type="SAM" id="MobiDB-lite"/>
    </source>
</evidence>
<evidence type="ECO:0000313" key="2">
    <source>
        <dbReference type="EMBL" id="KIL47195.1"/>
    </source>
</evidence>
<proteinExistence type="predicted"/>
<keyword evidence="3" id="KW-1185">Reference proteome</keyword>
<dbReference type="AlphaFoldDB" id="A0A0C2RA45"/>
<dbReference type="PATRIC" id="fig|889306.3.peg.1780"/>
<protein>
    <submittedName>
        <fullName evidence="2">Uncharacterized protein</fullName>
    </submittedName>
</protein>
<dbReference type="Proteomes" id="UP000031938">
    <property type="component" value="Unassembled WGS sequence"/>
</dbReference>
<gene>
    <name evidence="2" type="ORF">KP78_17680</name>
</gene>
<name>A0A0C2RA45_9BACL</name>
<feature type="compositionally biased region" description="Basic and acidic residues" evidence="1">
    <location>
        <begin position="8"/>
        <end position="20"/>
    </location>
</feature>
<accession>A0A0C2RA45</accession>
<evidence type="ECO:0000313" key="3">
    <source>
        <dbReference type="Proteomes" id="UP000031938"/>
    </source>
</evidence>
<dbReference type="EMBL" id="JXRP01000014">
    <property type="protein sequence ID" value="KIL47195.1"/>
    <property type="molecule type" value="Genomic_DNA"/>
</dbReference>
<organism evidence="2 3">
    <name type="scientific">Jeotgalibacillus soli</name>
    <dbReference type="NCBI Taxonomy" id="889306"/>
    <lineage>
        <taxon>Bacteria</taxon>
        <taxon>Bacillati</taxon>
        <taxon>Bacillota</taxon>
        <taxon>Bacilli</taxon>
        <taxon>Bacillales</taxon>
        <taxon>Caryophanaceae</taxon>
        <taxon>Jeotgalibacillus</taxon>
    </lineage>
</organism>